<dbReference type="PANTHER" id="PTHR42985:SF21">
    <property type="entry name" value="SODIUM-DEPENDENT MULTIVITAMIN TRANSPORTER-LIKE PROTEIN"/>
    <property type="match status" value="1"/>
</dbReference>
<evidence type="ECO:0000256" key="2">
    <source>
        <dbReference type="ARBA" id="ARBA00006434"/>
    </source>
</evidence>
<dbReference type="EMBL" id="AJVK01009226">
    <property type="status" value="NOT_ANNOTATED_CDS"/>
    <property type="molecule type" value="Genomic_DNA"/>
</dbReference>
<evidence type="ECO:0000256" key="1">
    <source>
        <dbReference type="ARBA" id="ARBA00004651"/>
    </source>
</evidence>
<dbReference type="NCBIfam" id="TIGR00813">
    <property type="entry name" value="sss"/>
    <property type="match status" value="1"/>
</dbReference>
<dbReference type="VEuPathDB" id="VectorBase:PPAI000176"/>
<keyword evidence="9" id="KW-0472">Membrane</keyword>
<evidence type="ECO:0000256" key="5">
    <source>
        <dbReference type="ARBA" id="ARBA00022692"/>
    </source>
</evidence>
<evidence type="ECO:0008006" key="14">
    <source>
        <dbReference type="Google" id="ProtNLM"/>
    </source>
</evidence>
<evidence type="ECO:0000256" key="8">
    <source>
        <dbReference type="ARBA" id="ARBA00023065"/>
    </source>
</evidence>
<dbReference type="EnsemblMetazoa" id="PPAI000176-RA">
    <property type="protein sequence ID" value="PPAI000176-PA"/>
    <property type="gene ID" value="PPAI000176"/>
</dbReference>
<dbReference type="VEuPathDB" id="VectorBase:PPAPM1_009240"/>
<dbReference type="GO" id="GO:0015293">
    <property type="term" value="F:symporter activity"/>
    <property type="evidence" value="ECO:0007669"/>
    <property type="project" value="TreeGrafter"/>
</dbReference>
<dbReference type="InterPro" id="IPR001734">
    <property type="entry name" value="Na/solute_symporter"/>
</dbReference>
<dbReference type="InterPro" id="IPR038377">
    <property type="entry name" value="Na/Glc_symporter_sf"/>
</dbReference>
<reference evidence="12" key="1">
    <citation type="submission" date="2022-08" db="UniProtKB">
        <authorList>
            <consortium name="EnsemblMetazoa"/>
        </authorList>
    </citation>
    <scope>IDENTIFICATION</scope>
    <source>
        <strain evidence="12">Israel</strain>
    </source>
</reference>
<evidence type="ECO:0000256" key="4">
    <source>
        <dbReference type="ARBA" id="ARBA00022475"/>
    </source>
</evidence>
<dbReference type="AlphaFoldDB" id="A0A1B0GM12"/>
<accession>A0A1B0GM12</accession>
<evidence type="ECO:0000256" key="10">
    <source>
        <dbReference type="ARBA" id="ARBA00023201"/>
    </source>
</evidence>
<keyword evidence="5" id="KW-0812">Transmembrane</keyword>
<keyword evidence="13" id="KW-1185">Reference proteome</keyword>
<dbReference type="Gene3D" id="1.20.1730.10">
    <property type="entry name" value="Sodium/glucose cotransporter"/>
    <property type="match status" value="1"/>
</dbReference>
<protein>
    <recommendedName>
        <fullName evidence="14">Sodium-dependent multivitamin transporter</fullName>
    </recommendedName>
</protein>
<keyword evidence="10" id="KW-0739">Sodium transport</keyword>
<keyword evidence="4" id="KW-1003">Cell membrane</keyword>
<keyword evidence="8" id="KW-0406">Ion transport</keyword>
<evidence type="ECO:0000256" key="6">
    <source>
        <dbReference type="ARBA" id="ARBA00022989"/>
    </source>
</evidence>
<sequence>MEQDRGQFTLLDYSFFVIVFIVSATIGLYYAFKSRKTVMTTEDYLLGGRNVSLFPVICSLIATSISGSTIIGLTAECYAYGSHSWMYSISLLFVPFVLPTVFLPIFNELKLTSSFKYFELRFNRRVRLLASGIFLLTGLLVLPVTVYVPALTFQRVTGLNTYITVTVLSLLCASYTAVGGFKAVIWTDVVQLALIIVSYIIVTVIGIQEIGGIQNVIEAGNRGGRIIFLNLENFNTRSSFPGYVFSISLMSIYQYGLNQTNLQRFLSLSNIRKMTFSTCILIFIFVMLILGCMLLGIVIYANYETCDPLEAGIIRKVDQIFPHFVQDKASLFLGFNGIFIAGIFSASLSTTSSYFNAMSGIIYEDFISHRFPGNLQSTASKFMKFTVIILAFVQIILVFFIEKMGMIAQMTIQIYSMNAGALLTLFTLGAVVPKANSVGAQVGAITAILSVLTLMIGSIGRIAEPNLPFRTDGCNNNLTAFNSTIVNYSTQINDSEEIFWLFRVSYMYYALIGVFLGITSGYIASILTGGNTIGDQRLLAPFLRRKSYAEEEEKVKLKTESCNE</sequence>
<dbReference type="GO" id="GO:0005886">
    <property type="term" value="C:plasma membrane"/>
    <property type="evidence" value="ECO:0007669"/>
    <property type="project" value="UniProtKB-SubCell"/>
</dbReference>
<dbReference type="Pfam" id="PF00474">
    <property type="entry name" value="SSF"/>
    <property type="match status" value="1"/>
</dbReference>
<dbReference type="GO" id="GO:0006814">
    <property type="term" value="P:sodium ion transport"/>
    <property type="evidence" value="ECO:0007669"/>
    <property type="project" value="UniProtKB-KW"/>
</dbReference>
<organism evidence="12 13">
    <name type="scientific">Phlebotomus papatasi</name>
    <name type="common">Sandfly</name>
    <dbReference type="NCBI Taxonomy" id="29031"/>
    <lineage>
        <taxon>Eukaryota</taxon>
        <taxon>Metazoa</taxon>
        <taxon>Ecdysozoa</taxon>
        <taxon>Arthropoda</taxon>
        <taxon>Hexapoda</taxon>
        <taxon>Insecta</taxon>
        <taxon>Pterygota</taxon>
        <taxon>Neoptera</taxon>
        <taxon>Endopterygota</taxon>
        <taxon>Diptera</taxon>
        <taxon>Nematocera</taxon>
        <taxon>Psychodoidea</taxon>
        <taxon>Psychodidae</taxon>
        <taxon>Phlebotomus</taxon>
        <taxon>Phlebotomus</taxon>
    </lineage>
</organism>
<evidence type="ECO:0000313" key="13">
    <source>
        <dbReference type="Proteomes" id="UP000092462"/>
    </source>
</evidence>
<keyword evidence="6" id="KW-1133">Transmembrane helix</keyword>
<evidence type="ECO:0000256" key="3">
    <source>
        <dbReference type="ARBA" id="ARBA00022448"/>
    </source>
</evidence>
<evidence type="ECO:0000313" key="12">
    <source>
        <dbReference type="EnsemblMetazoa" id="PPAI000176-PA"/>
    </source>
</evidence>
<dbReference type="InterPro" id="IPR051163">
    <property type="entry name" value="Sodium:Solute_Symporter_SSF"/>
</dbReference>
<dbReference type="Proteomes" id="UP000092462">
    <property type="component" value="Unassembled WGS sequence"/>
</dbReference>
<comment type="similarity">
    <text evidence="2 11">Belongs to the sodium:solute symporter (SSF) (TC 2.A.21) family.</text>
</comment>
<keyword evidence="7" id="KW-0915">Sodium</keyword>
<evidence type="ECO:0000256" key="7">
    <source>
        <dbReference type="ARBA" id="ARBA00023053"/>
    </source>
</evidence>
<dbReference type="PROSITE" id="PS50283">
    <property type="entry name" value="NA_SOLUT_SYMP_3"/>
    <property type="match status" value="1"/>
</dbReference>
<evidence type="ECO:0000256" key="11">
    <source>
        <dbReference type="RuleBase" id="RU362091"/>
    </source>
</evidence>
<proteinExistence type="inferred from homology"/>
<evidence type="ECO:0000256" key="9">
    <source>
        <dbReference type="ARBA" id="ARBA00023136"/>
    </source>
</evidence>
<dbReference type="PANTHER" id="PTHR42985">
    <property type="entry name" value="SODIUM-COUPLED MONOCARBOXYLATE TRANSPORTER"/>
    <property type="match status" value="1"/>
</dbReference>
<name>A0A1B0GM12_PHLPP</name>
<comment type="subcellular location">
    <subcellularLocation>
        <location evidence="1">Cell membrane</location>
        <topology evidence="1">Multi-pass membrane protein</topology>
    </subcellularLocation>
</comment>
<keyword evidence="3" id="KW-0813">Transport</keyword>